<evidence type="ECO:0000256" key="11">
    <source>
        <dbReference type="ARBA" id="ARBA00022843"/>
    </source>
</evidence>
<comment type="caution">
    <text evidence="27">The sequence shown here is derived from an EMBL/GenBank/DDBJ whole genome shotgun (WGS) entry which is preliminary data.</text>
</comment>
<evidence type="ECO:0000256" key="18">
    <source>
        <dbReference type="ARBA" id="ARBA00023204"/>
    </source>
</evidence>
<accession>A0A6A4VAE9</accession>
<dbReference type="GO" id="GO:0005730">
    <property type="term" value="C:nucleolus"/>
    <property type="evidence" value="ECO:0007669"/>
    <property type="project" value="UniProtKB-SubCell"/>
</dbReference>
<evidence type="ECO:0000256" key="2">
    <source>
        <dbReference type="ARBA" id="ARBA00004604"/>
    </source>
</evidence>
<dbReference type="InterPro" id="IPR037912">
    <property type="entry name" value="MCRS1"/>
</dbReference>
<evidence type="ECO:0000256" key="6">
    <source>
        <dbReference type="ARBA" id="ARBA00022454"/>
    </source>
</evidence>
<dbReference type="GO" id="GO:0006325">
    <property type="term" value="P:chromatin organization"/>
    <property type="evidence" value="ECO:0007669"/>
    <property type="project" value="UniProtKB-KW"/>
</dbReference>
<evidence type="ECO:0000256" key="25">
    <source>
        <dbReference type="SAM" id="MobiDB-lite"/>
    </source>
</evidence>
<evidence type="ECO:0000256" key="7">
    <source>
        <dbReference type="ARBA" id="ARBA00022490"/>
    </source>
</evidence>
<evidence type="ECO:0000256" key="22">
    <source>
        <dbReference type="ARBA" id="ARBA00023328"/>
    </source>
</evidence>
<evidence type="ECO:0000256" key="5">
    <source>
        <dbReference type="ARBA" id="ARBA00004647"/>
    </source>
</evidence>
<dbReference type="GO" id="GO:0045944">
    <property type="term" value="P:positive regulation of transcription by RNA polymerase II"/>
    <property type="evidence" value="ECO:0007669"/>
    <property type="project" value="TreeGrafter"/>
</dbReference>
<evidence type="ECO:0000256" key="15">
    <source>
        <dbReference type="ARBA" id="ARBA00023054"/>
    </source>
</evidence>
<evidence type="ECO:0000256" key="23">
    <source>
        <dbReference type="ARBA" id="ARBA00068815"/>
    </source>
</evidence>
<dbReference type="CDD" id="cd22687">
    <property type="entry name" value="FHA_MCRS1"/>
    <property type="match status" value="1"/>
</dbReference>
<dbReference type="SMART" id="SM00240">
    <property type="entry name" value="FHA"/>
    <property type="match status" value="1"/>
</dbReference>
<keyword evidence="6" id="KW-0158">Chromosome</keyword>
<evidence type="ECO:0000256" key="16">
    <source>
        <dbReference type="ARBA" id="ARBA00023163"/>
    </source>
</evidence>
<dbReference type="GO" id="GO:0044545">
    <property type="term" value="C:NSL complex"/>
    <property type="evidence" value="ECO:0007669"/>
    <property type="project" value="TreeGrafter"/>
</dbReference>
<dbReference type="GO" id="GO:0006281">
    <property type="term" value="P:DNA repair"/>
    <property type="evidence" value="ECO:0007669"/>
    <property type="project" value="UniProtKB-KW"/>
</dbReference>
<evidence type="ECO:0000256" key="10">
    <source>
        <dbReference type="ARBA" id="ARBA00022838"/>
    </source>
</evidence>
<evidence type="ECO:0000313" key="29">
    <source>
        <dbReference type="Proteomes" id="UP000440578"/>
    </source>
</evidence>
<keyword evidence="17" id="KW-0233">DNA recombination</keyword>
<evidence type="ECO:0000256" key="9">
    <source>
        <dbReference type="ARBA" id="ARBA00022763"/>
    </source>
</evidence>
<keyword evidence="10" id="KW-0995">Kinetochore</keyword>
<feature type="region of interest" description="Disordered" evidence="25">
    <location>
        <begin position="1"/>
        <end position="79"/>
    </location>
</feature>
<keyword evidence="18" id="KW-0234">DNA repair</keyword>
<dbReference type="GO" id="GO:0031011">
    <property type="term" value="C:Ino80 complex"/>
    <property type="evidence" value="ECO:0007669"/>
    <property type="project" value="InterPro"/>
</dbReference>
<dbReference type="InterPro" id="IPR000253">
    <property type="entry name" value="FHA_dom"/>
</dbReference>
<keyword evidence="14" id="KW-0805">Transcription regulation</keyword>
<keyword evidence="16" id="KW-0804">Transcription</keyword>
<feature type="domain" description="FHA" evidence="26">
    <location>
        <begin position="355"/>
        <end position="411"/>
    </location>
</feature>
<evidence type="ECO:0000313" key="28">
    <source>
        <dbReference type="EMBL" id="KAF0304609.1"/>
    </source>
</evidence>
<dbReference type="SUPFAM" id="SSF49879">
    <property type="entry name" value="SMAD/FHA domain"/>
    <property type="match status" value="1"/>
</dbReference>
<evidence type="ECO:0000256" key="20">
    <source>
        <dbReference type="ARBA" id="ARBA00023228"/>
    </source>
</evidence>
<dbReference type="PANTHER" id="PTHR13233">
    <property type="entry name" value="MICROSPHERULE PROTEIN 1"/>
    <property type="match status" value="1"/>
</dbReference>
<evidence type="ECO:0000256" key="13">
    <source>
        <dbReference type="ARBA" id="ARBA00022990"/>
    </source>
</evidence>
<keyword evidence="15" id="KW-0175">Coiled coil</keyword>
<evidence type="ECO:0000256" key="12">
    <source>
        <dbReference type="ARBA" id="ARBA00022853"/>
    </source>
</evidence>
<evidence type="ECO:0000259" key="26">
    <source>
        <dbReference type="PROSITE" id="PS50006"/>
    </source>
</evidence>
<gene>
    <name evidence="27" type="primary">MCRS1_0</name>
    <name evidence="28" type="synonym">MCRS1_1</name>
    <name evidence="27" type="ORF">FJT64_013101</name>
    <name evidence="28" type="ORF">FJT64_023607</name>
</gene>
<evidence type="ECO:0000313" key="27">
    <source>
        <dbReference type="EMBL" id="KAF0288514.1"/>
    </source>
</evidence>
<keyword evidence="11" id="KW-0832">Ubl conjugation</keyword>
<dbReference type="InterPro" id="IPR008984">
    <property type="entry name" value="SMAD_FHA_dom_sf"/>
</dbReference>
<keyword evidence="12" id="KW-0156">Chromatin regulator</keyword>
<reference evidence="27 29" key="1">
    <citation type="submission" date="2019-07" db="EMBL/GenBank/DDBJ databases">
        <title>Draft genome assembly of a fouling barnacle, Amphibalanus amphitrite (Darwin, 1854): The first reference genome for Thecostraca.</title>
        <authorList>
            <person name="Kim W."/>
        </authorList>
    </citation>
    <scope>NUCLEOTIDE SEQUENCE [LARGE SCALE GENOMIC DNA]</scope>
    <source>
        <strain evidence="27">SNU_AA5</strain>
        <tissue evidence="27">Soma without cirri and trophi</tissue>
    </source>
</reference>
<feature type="compositionally biased region" description="Basic residues" evidence="25">
    <location>
        <begin position="123"/>
        <end position="136"/>
    </location>
</feature>
<dbReference type="GO" id="GO:0071339">
    <property type="term" value="C:MLL1 complex"/>
    <property type="evidence" value="ECO:0007669"/>
    <property type="project" value="InterPro"/>
</dbReference>
<organism evidence="27 29">
    <name type="scientific">Amphibalanus amphitrite</name>
    <name type="common">Striped barnacle</name>
    <name type="synonym">Balanus amphitrite</name>
    <dbReference type="NCBI Taxonomy" id="1232801"/>
    <lineage>
        <taxon>Eukaryota</taxon>
        <taxon>Metazoa</taxon>
        <taxon>Ecdysozoa</taxon>
        <taxon>Arthropoda</taxon>
        <taxon>Crustacea</taxon>
        <taxon>Multicrustacea</taxon>
        <taxon>Cirripedia</taxon>
        <taxon>Thoracica</taxon>
        <taxon>Thoracicalcarea</taxon>
        <taxon>Balanomorpha</taxon>
        <taxon>Balanoidea</taxon>
        <taxon>Balanidae</taxon>
        <taxon>Amphibalaninae</taxon>
        <taxon>Amphibalanus</taxon>
    </lineage>
</organism>
<evidence type="ECO:0000256" key="21">
    <source>
        <dbReference type="ARBA" id="ARBA00023242"/>
    </source>
</evidence>
<sequence>MSMADGPSTSTNMDASATTSRSAPVAAPRAPGGKPSGGGSSGRRASVGRQRTDSNASGGSQAHDGLGRRSSTRSIKRKKFDDEIVESGISLPPLPPAKAARTQSVDYQLSSMGLSGVNEPLRRRPARATSRRSRRSRAAAAALKDIGRWKPTDDLALINAVQQACDLTLVHLGVKFSCKFTLSEIQERWYALLYDPSVSRLAVTAMRNLHPEQTSPPTLEQLQTLLDAHPETFHSSRTAKRLRERWEKLKLYQLLTDQSAKPATVKDMPLQFSDAEEAMDDLALLETPPDEQLDRELDIVDRRSKQEIRRLETESRRWQVLVDGVTGVSPPEFDNGTLAILRGRTVRYLMRSAEITLGRSTKDSAVDIDLSLEGPAWKVSRKQGIIKLRNSGEFFIANAGKRPIFVDGKPVLAGNKYKLNDNSVVEIAHLRFTFVIHHELVGAVRQKYSASAPISLP</sequence>
<dbReference type="GO" id="GO:0000922">
    <property type="term" value="C:spindle pole"/>
    <property type="evidence" value="ECO:0007669"/>
    <property type="project" value="UniProtKB-SubCell"/>
</dbReference>
<keyword evidence="21" id="KW-0539">Nucleus</keyword>
<dbReference type="EMBL" id="VIIS01000828">
    <property type="protein sequence ID" value="KAF0304609.1"/>
    <property type="molecule type" value="Genomic_DNA"/>
</dbReference>
<dbReference type="FunFam" id="2.60.200.20:FF:000007">
    <property type="entry name" value="microspherule protein 1 isoform X1"/>
    <property type="match status" value="1"/>
</dbReference>
<dbReference type="GO" id="GO:0006310">
    <property type="term" value="P:DNA recombination"/>
    <property type="evidence" value="ECO:0007669"/>
    <property type="project" value="UniProtKB-KW"/>
</dbReference>
<dbReference type="Proteomes" id="UP000440578">
    <property type="component" value="Unassembled WGS sequence"/>
</dbReference>
<keyword evidence="13" id="KW-0007">Acetylation</keyword>
<evidence type="ECO:0000256" key="1">
    <source>
        <dbReference type="ARBA" id="ARBA00004371"/>
    </source>
</evidence>
<evidence type="ECO:0000256" key="17">
    <source>
        <dbReference type="ARBA" id="ARBA00023172"/>
    </source>
</evidence>
<dbReference type="EMBL" id="VIIS01002107">
    <property type="protein sequence ID" value="KAF0288514.1"/>
    <property type="molecule type" value="Genomic_DNA"/>
</dbReference>
<name>A0A6A4VAE9_AMPAM</name>
<keyword evidence="7" id="KW-0963">Cytoplasm</keyword>
<dbReference type="GO" id="GO:0005764">
    <property type="term" value="C:lysosome"/>
    <property type="evidence" value="ECO:0007669"/>
    <property type="project" value="UniProtKB-SubCell"/>
</dbReference>
<feature type="region of interest" description="Disordered" evidence="25">
    <location>
        <begin position="115"/>
        <end position="136"/>
    </location>
</feature>
<keyword evidence="8" id="KW-0597">Phosphoprotein</keyword>
<evidence type="ECO:0000256" key="4">
    <source>
        <dbReference type="ARBA" id="ARBA00004629"/>
    </source>
</evidence>
<dbReference type="GO" id="GO:0051052">
    <property type="term" value="P:regulation of DNA metabolic process"/>
    <property type="evidence" value="ECO:0007669"/>
    <property type="project" value="UniProtKB-ARBA"/>
</dbReference>
<dbReference type="GO" id="GO:0034451">
    <property type="term" value="C:centriolar satellite"/>
    <property type="evidence" value="ECO:0007669"/>
    <property type="project" value="UniProtKB-SubCell"/>
</dbReference>
<keyword evidence="19" id="KW-0206">Cytoskeleton</keyword>
<dbReference type="InterPro" id="IPR025999">
    <property type="entry name" value="MCRS_N"/>
</dbReference>
<dbReference type="GO" id="GO:0033044">
    <property type="term" value="P:regulation of chromosome organization"/>
    <property type="evidence" value="ECO:0007669"/>
    <property type="project" value="UniProtKB-ARBA"/>
</dbReference>
<evidence type="ECO:0000256" key="19">
    <source>
        <dbReference type="ARBA" id="ARBA00023212"/>
    </source>
</evidence>
<dbReference type="AlphaFoldDB" id="A0A6A4VAE9"/>
<dbReference type="Pfam" id="PF13325">
    <property type="entry name" value="MCRS_N"/>
    <property type="match status" value="1"/>
</dbReference>
<evidence type="ECO:0000256" key="8">
    <source>
        <dbReference type="ARBA" id="ARBA00022553"/>
    </source>
</evidence>
<feature type="compositionally biased region" description="Low complexity" evidence="25">
    <location>
        <begin position="20"/>
        <end position="33"/>
    </location>
</feature>
<dbReference type="PROSITE" id="PS50006">
    <property type="entry name" value="FHA_DOMAIN"/>
    <property type="match status" value="1"/>
</dbReference>
<proteinExistence type="predicted"/>
<evidence type="ECO:0000256" key="24">
    <source>
        <dbReference type="ARBA" id="ARBA00075730"/>
    </source>
</evidence>
<comment type="subcellular location">
    <subcellularLocation>
        <location evidence="4">Chromosome</location>
        <location evidence="4">Centromere</location>
        <location evidence="4">Kinetochore</location>
    </subcellularLocation>
    <subcellularLocation>
        <location evidence="3">Cytoplasm</location>
        <location evidence="3">Cytoskeleton</location>
        <location evidence="3">Microtubule organizing center</location>
        <location evidence="3">Centrosome</location>
        <location evidence="3">Centriolar satellite</location>
    </subcellularLocation>
    <subcellularLocation>
        <location evidence="5">Cytoplasm</location>
        <location evidence="5">Cytoskeleton</location>
        <location evidence="5">Spindle pole</location>
    </subcellularLocation>
    <subcellularLocation>
        <location evidence="1">Lysosome</location>
    </subcellularLocation>
    <subcellularLocation>
        <location evidence="2">Nucleus</location>
        <location evidence="2">Nucleolus</location>
    </subcellularLocation>
</comment>
<keyword evidence="22" id="KW-0137">Centromere</keyword>
<dbReference type="GO" id="GO:0000776">
    <property type="term" value="C:kinetochore"/>
    <property type="evidence" value="ECO:0007669"/>
    <property type="project" value="UniProtKB-KW"/>
</dbReference>
<dbReference type="Pfam" id="PF00498">
    <property type="entry name" value="FHA"/>
    <property type="match status" value="1"/>
</dbReference>
<dbReference type="PANTHER" id="PTHR13233:SF0">
    <property type="entry name" value="MICROSPHERULE PROTEIN 1"/>
    <property type="match status" value="1"/>
</dbReference>
<protein>
    <recommendedName>
        <fullName evidence="23">Microspherule protein 1</fullName>
    </recommendedName>
    <alternativeName>
        <fullName evidence="24">58 kDa microspherule protein</fullName>
    </alternativeName>
</protein>
<dbReference type="OrthoDB" id="10262769at2759"/>
<dbReference type="Gene3D" id="2.60.200.20">
    <property type="match status" value="1"/>
</dbReference>
<feature type="compositionally biased region" description="Polar residues" evidence="25">
    <location>
        <begin position="7"/>
        <end position="19"/>
    </location>
</feature>
<keyword evidence="9" id="KW-0227">DNA damage</keyword>
<keyword evidence="20" id="KW-0458">Lysosome</keyword>
<dbReference type="GO" id="GO:0002151">
    <property type="term" value="F:G-quadruplex RNA binding"/>
    <property type="evidence" value="ECO:0007669"/>
    <property type="project" value="InterPro"/>
</dbReference>
<evidence type="ECO:0000256" key="14">
    <source>
        <dbReference type="ARBA" id="ARBA00023015"/>
    </source>
</evidence>
<keyword evidence="29" id="KW-1185">Reference proteome</keyword>
<evidence type="ECO:0000256" key="3">
    <source>
        <dbReference type="ARBA" id="ARBA00004607"/>
    </source>
</evidence>